<dbReference type="InterPro" id="IPR046348">
    <property type="entry name" value="SIS_dom_sf"/>
</dbReference>
<organism evidence="3 4">
    <name type="scientific">Mycoplasmopsis felis</name>
    <dbReference type="NCBI Taxonomy" id="33923"/>
    <lineage>
        <taxon>Bacteria</taxon>
        <taxon>Bacillati</taxon>
        <taxon>Mycoplasmatota</taxon>
        <taxon>Mycoplasmoidales</taxon>
        <taxon>Metamycoplasmataceae</taxon>
        <taxon>Mycoplasmopsis</taxon>
    </lineage>
</organism>
<dbReference type="NCBIfam" id="NF003915">
    <property type="entry name" value="PRK05441.1"/>
    <property type="match status" value="1"/>
</dbReference>
<keyword evidence="1" id="KW-0119">Carbohydrate metabolism</keyword>
<dbReference type="SUPFAM" id="SSF53697">
    <property type="entry name" value="SIS domain"/>
    <property type="match status" value="1"/>
</dbReference>
<evidence type="ECO:0000313" key="3">
    <source>
        <dbReference type="EMBL" id="BBU47870.1"/>
    </source>
</evidence>
<name>A0A809RW37_9BACT</name>
<evidence type="ECO:0000259" key="2">
    <source>
        <dbReference type="PROSITE" id="PS51464"/>
    </source>
</evidence>
<dbReference type="GO" id="GO:0046348">
    <property type="term" value="P:amino sugar catabolic process"/>
    <property type="evidence" value="ECO:0007669"/>
    <property type="project" value="TreeGrafter"/>
</dbReference>
<keyword evidence="4" id="KW-1185">Reference proteome</keyword>
<dbReference type="AlphaFoldDB" id="A0A809RW37"/>
<accession>A0A809RW37</accession>
<dbReference type="KEGG" id="mfel:JPM2_5630"/>
<dbReference type="PROSITE" id="PS51464">
    <property type="entry name" value="SIS"/>
    <property type="match status" value="1"/>
</dbReference>
<dbReference type="Proteomes" id="UP000464317">
    <property type="component" value="Chromosome"/>
</dbReference>
<evidence type="ECO:0000313" key="4">
    <source>
        <dbReference type="Proteomes" id="UP000464317"/>
    </source>
</evidence>
<sequence>MQNKKLDTLSDSELINIFDHSLIYVDLAYKNMSNEIINVVNKCVDSIKKGGRIFYVGAGSSGRIGMVDALDILPTFGEDNWFKYSMAGGDQAILKSLEGYEDNFDLGMVDAQNNNINENDLIIGLSASGNTKYVNGFFVYAKQKNAKTALLTNQTDGICFENTDIILYGNTGSEIIDGSTRLKAGTLQKIVLNTISSMTAIKLGKVYNNYMIDLTPIDEKLVKRSIQILSKITNLNYNDAWNLYNEGNQNIKLSAVMYLKKVDKITAQKLLKKYNYNLRELIE</sequence>
<dbReference type="Gene3D" id="1.10.8.1080">
    <property type="match status" value="1"/>
</dbReference>
<dbReference type="Gene3D" id="3.40.50.10490">
    <property type="entry name" value="Glucose-6-phosphate isomerase like protein, domain 1"/>
    <property type="match status" value="1"/>
</dbReference>
<reference evidence="3 4" key="1">
    <citation type="submission" date="2020-01" db="EMBL/GenBank/DDBJ databases">
        <title>Complete genome sequence of Mycoplasma felis strain Myco-2.</title>
        <authorList>
            <person name="Kinoshita Y."/>
            <person name="Niwa H."/>
            <person name="Uchida-Fujii E."/>
            <person name="Nukada T."/>
        </authorList>
    </citation>
    <scope>NUCLEOTIDE SEQUENCE [LARGE SCALE GENOMIC DNA]</scope>
    <source>
        <strain evidence="3 4">Myco-2</strain>
    </source>
</reference>
<proteinExistence type="predicted"/>
<evidence type="ECO:0000256" key="1">
    <source>
        <dbReference type="ARBA" id="ARBA00023277"/>
    </source>
</evidence>
<dbReference type="RefSeq" id="WP_161553285.1">
    <property type="nucleotide sequence ID" value="NZ_AP022325.1"/>
</dbReference>
<dbReference type="GO" id="GO:0016803">
    <property type="term" value="F:ether hydrolase activity"/>
    <property type="evidence" value="ECO:0007669"/>
    <property type="project" value="TreeGrafter"/>
</dbReference>
<dbReference type="PANTHER" id="PTHR10088:SF4">
    <property type="entry name" value="GLUCOKINASE REGULATORY PROTEIN"/>
    <property type="match status" value="1"/>
</dbReference>
<dbReference type="GO" id="GO:0016835">
    <property type="term" value="F:carbon-oxygen lyase activity"/>
    <property type="evidence" value="ECO:0007669"/>
    <property type="project" value="TreeGrafter"/>
</dbReference>
<dbReference type="InterPro" id="IPR040190">
    <property type="entry name" value="MURQ/GCKR"/>
</dbReference>
<dbReference type="GO" id="GO:0009254">
    <property type="term" value="P:peptidoglycan turnover"/>
    <property type="evidence" value="ECO:0007669"/>
    <property type="project" value="TreeGrafter"/>
</dbReference>
<dbReference type="Pfam" id="PF22645">
    <property type="entry name" value="GKRP_SIS_N"/>
    <property type="match status" value="1"/>
</dbReference>
<dbReference type="PANTHER" id="PTHR10088">
    <property type="entry name" value="GLUCOKINASE REGULATORY PROTEIN"/>
    <property type="match status" value="1"/>
</dbReference>
<dbReference type="InterPro" id="IPR001347">
    <property type="entry name" value="SIS_dom"/>
</dbReference>
<protein>
    <submittedName>
        <fullName evidence="3">N-acetylmuramic acid 6-phosphate etherase</fullName>
    </submittedName>
</protein>
<feature type="domain" description="SIS" evidence="2">
    <location>
        <begin position="43"/>
        <end position="205"/>
    </location>
</feature>
<gene>
    <name evidence="3" type="primary">murQ</name>
    <name evidence="3" type="ORF">JPM2_5630</name>
</gene>
<dbReference type="GO" id="GO:0097367">
    <property type="term" value="F:carbohydrate derivative binding"/>
    <property type="evidence" value="ECO:0007669"/>
    <property type="project" value="InterPro"/>
</dbReference>
<dbReference type="EMBL" id="AP022325">
    <property type="protein sequence ID" value="BBU47870.1"/>
    <property type="molecule type" value="Genomic_DNA"/>
</dbReference>